<comment type="caution">
    <text evidence="2">The sequence shown here is derived from an EMBL/GenBank/DDBJ whole genome shotgun (WGS) entry which is preliminary data.</text>
</comment>
<name>V2XUD4_MONRO</name>
<dbReference type="PANTHER" id="PTHR15396:SF1">
    <property type="entry name" value="RIBONUCLEASE P PROTEIN SUBUNIT P40"/>
    <property type="match status" value="1"/>
</dbReference>
<evidence type="ECO:0000256" key="1">
    <source>
        <dbReference type="SAM" id="MobiDB-lite"/>
    </source>
</evidence>
<sequence length="416" mass="45402">MKTEGPEYKRPRISTGQGDTKLSTLAKSHPFVQQERAIIDVILPTNPALESDLSSLKTRYAKGKASLAKLTQLAAAQPGGFVNSLGYSSDTTFLSIGPAWSEHFFTEEDVWCVDNRGVLSLSVSGDTYQTLGLVGKRIAFGKGKSKRGDGRHVISIPLQAHLESEKNRARRDTGLKTLEARRQRQQGLPGDSPTWQVLCSSSSEETLSAVVAQHLESTAVKEVSCHKSKRENMVIPVIQIPAQPSKRDAESVENEEDLRKGLFEWVGMAGLGSQRLLANDRVDPFVAVYDAPTPNVVGTVTHLRWSGFLPPSFVQAVIDCVTSVPNSKHFQSSSQPQFVSITAHSCTWSPVCYIPHSLSSTAEATPIRDPTRNSEDTWCLIITEKDVGSTSTVQGATRGCSWMLAESIGKHDARWG</sequence>
<dbReference type="GO" id="GO:0000171">
    <property type="term" value="F:ribonuclease MRP activity"/>
    <property type="evidence" value="ECO:0007669"/>
    <property type="project" value="TreeGrafter"/>
</dbReference>
<dbReference type="GO" id="GO:0001682">
    <property type="term" value="P:tRNA 5'-leader removal"/>
    <property type="evidence" value="ECO:0007669"/>
    <property type="project" value="InterPro"/>
</dbReference>
<dbReference type="InterPro" id="IPR013893">
    <property type="entry name" value="RNase_P_Rpp40"/>
</dbReference>
<dbReference type="OrthoDB" id="63112at2759"/>
<organism evidence="2 3">
    <name type="scientific">Moniliophthora roreri (strain MCA 2997)</name>
    <name type="common">Cocoa frosty pod rot fungus</name>
    <name type="synonym">Crinipellis roreri</name>
    <dbReference type="NCBI Taxonomy" id="1381753"/>
    <lineage>
        <taxon>Eukaryota</taxon>
        <taxon>Fungi</taxon>
        <taxon>Dikarya</taxon>
        <taxon>Basidiomycota</taxon>
        <taxon>Agaricomycotina</taxon>
        <taxon>Agaricomycetes</taxon>
        <taxon>Agaricomycetidae</taxon>
        <taxon>Agaricales</taxon>
        <taxon>Marasmiineae</taxon>
        <taxon>Marasmiaceae</taxon>
        <taxon>Moniliophthora</taxon>
    </lineage>
</organism>
<dbReference type="STRING" id="1381753.V2XUD4"/>
<proteinExistence type="predicted"/>
<protein>
    <submittedName>
        <fullName evidence="2">Ribonuclease p protein subunit</fullName>
    </submittedName>
</protein>
<reference evidence="2 3" key="1">
    <citation type="journal article" date="2014" name="BMC Genomics">
        <title>Genome and secretome analysis of the hemibiotrophic fungal pathogen, Moniliophthora roreri, which causes frosty pod rot disease of cacao: mechanisms of the biotrophic and necrotrophic phases.</title>
        <authorList>
            <person name="Meinhardt L.W."/>
            <person name="Costa G.G.L."/>
            <person name="Thomazella D.P.T."/>
            <person name="Teixeira P.J.P.L."/>
            <person name="Carazzolle M.F."/>
            <person name="Schuster S.C."/>
            <person name="Carlson J.E."/>
            <person name="Guiltinan M.J."/>
            <person name="Mieczkowski P."/>
            <person name="Farmer A."/>
            <person name="Ramaraj T."/>
            <person name="Crozier J."/>
            <person name="Davis R.E."/>
            <person name="Shao J."/>
            <person name="Melnick R.L."/>
            <person name="Pereira G.A.G."/>
            <person name="Bailey B.A."/>
        </authorList>
    </citation>
    <scope>NUCLEOTIDE SEQUENCE [LARGE SCALE GENOMIC DNA]</scope>
    <source>
        <strain evidence="2 3">MCA 2997</strain>
    </source>
</reference>
<dbReference type="HOGENOM" id="CLU_055493_0_0_1"/>
<dbReference type="KEGG" id="mrr:Moror_6979"/>
<dbReference type="EMBL" id="AWSO01000047">
    <property type="protein sequence ID" value="ESK96471.1"/>
    <property type="molecule type" value="Genomic_DNA"/>
</dbReference>
<accession>V2XUD4</accession>
<dbReference type="GO" id="GO:0004526">
    <property type="term" value="F:ribonuclease P activity"/>
    <property type="evidence" value="ECO:0007669"/>
    <property type="project" value="TreeGrafter"/>
</dbReference>
<dbReference type="GO" id="GO:0030681">
    <property type="term" value="C:multimeric ribonuclease P complex"/>
    <property type="evidence" value="ECO:0007669"/>
    <property type="project" value="TreeGrafter"/>
</dbReference>
<evidence type="ECO:0000313" key="2">
    <source>
        <dbReference type="EMBL" id="ESK96471.1"/>
    </source>
</evidence>
<dbReference type="GO" id="GO:0000172">
    <property type="term" value="C:ribonuclease MRP complex"/>
    <property type="evidence" value="ECO:0007669"/>
    <property type="project" value="TreeGrafter"/>
</dbReference>
<dbReference type="Proteomes" id="UP000017559">
    <property type="component" value="Unassembled WGS sequence"/>
</dbReference>
<gene>
    <name evidence="2" type="ORF">Moror_6979</name>
</gene>
<evidence type="ECO:0000313" key="3">
    <source>
        <dbReference type="Proteomes" id="UP000017559"/>
    </source>
</evidence>
<dbReference type="Pfam" id="PF08584">
    <property type="entry name" value="Ribonuc_P_40"/>
    <property type="match status" value="1"/>
</dbReference>
<feature type="compositionally biased region" description="Basic and acidic residues" evidence="1">
    <location>
        <begin position="1"/>
        <end position="10"/>
    </location>
</feature>
<dbReference type="AlphaFoldDB" id="V2XUD4"/>
<feature type="region of interest" description="Disordered" evidence="1">
    <location>
        <begin position="1"/>
        <end position="20"/>
    </location>
</feature>
<keyword evidence="3" id="KW-1185">Reference proteome</keyword>
<dbReference type="GO" id="GO:0000447">
    <property type="term" value="P:endonucleolytic cleavage in ITS1 to separate SSU-rRNA from 5.8S rRNA and LSU-rRNA from tricistronic rRNA transcript (SSU-rRNA, 5.8S rRNA, LSU-rRNA)"/>
    <property type="evidence" value="ECO:0007669"/>
    <property type="project" value="TreeGrafter"/>
</dbReference>
<dbReference type="PANTHER" id="PTHR15396">
    <property type="entry name" value="RIBONUCLEASE P PROTEIN SUBUNIT P40"/>
    <property type="match status" value="1"/>
</dbReference>